<protein>
    <recommendedName>
        <fullName evidence="1">YqbQ/XkdQ domain-containing protein</fullName>
    </recommendedName>
</protein>
<comment type="caution">
    <text evidence="3">The sequence shown here is derived from an EMBL/GenBank/DDBJ whole genome shotgun (WGS) entry which is preliminary data.</text>
</comment>
<gene>
    <name evidence="3" type="ORF">ADS79_29410</name>
    <name evidence="2" type="ORF">BRE01_23910</name>
</gene>
<dbReference type="InterPro" id="IPR056937">
    <property type="entry name" value="YqbQ/XkdQ"/>
</dbReference>
<keyword evidence="5" id="KW-1185">Reference proteome</keyword>
<dbReference type="STRING" id="54915.ADS79_29410"/>
<evidence type="ECO:0000313" key="4">
    <source>
        <dbReference type="Proteomes" id="UP000036834"/>
    </source>
</evidence>
<dbReference type="Proteomes" id="UP000036834">
    <property type="component" value="Unassembled WGS sequence"/>
</dbReference>
<accession>A0A0K9YMK5</accession>
<organism evidence="3 4">
    <name type="scientific">Brevibacillus reuszeri</name>
    <dbReference type="NCBI Taxonomy" id="54915"/>
    <lineage>
        <taxon>Bacteria</taxon>
        <taxon>Bacillati</taxon>
        <taxon>Bacillota</taxon>
        <taxon>Bacilli</taxon>
        <taxon>Bacillales</taxon>
        <taxon>Paenibacillaceae</taxon>
        <taxon>Brevibacillus</taxon>
    </lineage>
</organism>
<reference evidence="4" key="1">
    <citation type="submission" date="2015-07" db="EMBL/GenBank/DDBJ databases">
        <title>Genome sequencing project for genomic taxonomy and phylogenomics of Bacillus-like bacteria.</title>
        <authorList>
            <person name="Liu B."/>
            <person name="Wang J."/>
            <person name="Zhu Y."/>
            <person name="Liu G."/>
            <person name="Chen Q."/>
            <person name="Chen Z."/>
            <person name="Lan J."/>
            <person name="Che J."/>
            <person name="Ge C."/>
            <person name="Shi H."/>
            <person name="Pan Z."/>
            <person name="Liu X."/>
        </authorList>
    </citation>
    <scope>NUCLEOTIDE SEQUENCE [LARGE SCALE GENOMIC DNA]</scope>
    <source>
        <strain evidence="4">DSM 9887</strain>
    </source>
</reference>
<proteinExistence type="predicted"/>
<dbReference type="EMBL" id="BJON01000009">
    <property type="protein sequence ID" value="GED68689.1"/>
    <property type="molecule type" value="Genomic_DNA"/>
</dbReference>
<evidence type="ECO:0000313" key="5">
    <source>
        <dbReference type="Proteomes" id="UP000319578"/>
    </source>
</evidence>
<evidence type="ECO:0000313" key="2">
    <source>
        <dbReference type="EMBL" id="GED68689.1"/>
    </source>
</evidence>
<name>A0A0K9YMK5_9BACL</name>
<reference evidence="2 5" key="3">
    <citation type="submission" date="2019-06" db="EMBL/GenBank/DDBJ databases">
        <title>Whole genome shotgun sequence of Brevibacillus reuszeri NBRC 15719.</title>
        <authorList>
            <person name="Hosoyama A."/>
            <person name="Uohara A."/>
            <person name="Ohji S."/>
            <person name="Ichikawa N."/>
        </authorList>
    </citation>
    <scope>NUCLEOTIDE SEQUENCE [LARGE SCALE GENOMIC DNA]</scope>
    <source>
        <strain evidence="2 5">NBRC 15719</strain>
    </source>
</reference>
<evidence type="ECO:0000313" key="3">
    <source>
        <dbReference type="EMBL" id="KNB69949.1"/>
    </source>
</evidence>
<evidence type="ECO:0000259" key="1">
    <source>
        <dbReference type="Pfam" id="PF24032"/>
    </source>
</evidence>
<dbReference type="EMBL" id="LGIQ01000011">
    <property type="protein sequence ID" value="KNB69949.1"/>
    <property type="molecule type" value="Genomic_DNA"/>
</dbReference>
<feature type="domain" description="YqbQ/XkdQ" evidence="1">
    <location>
        <begin position="22"/>
        <end position="314"/>
    </location>
</feature>
<sequence>MKVIYGKEQTRYDLTPAVTELSWSSARGQIAQNCDVKIKDGPPLKSAGFLMLFTGSELKVAQQFFHGPLVRFDRDDQTRDLSATAYELGWYLQKNEISRTKLDGDAGSELARIIKAAGISFTCPAFGFLTKERVSPQSYTSLFTSLTDQAYEKTGIRYFVQYERDKLTVLPEGGNRMIPMFKASMLTSSSTGESIEEVYTVVTAERYKEEQIASSATKSNDTLVKEIGRMQKVIDAGEDKNVSALAAKQLAELSKIPKTRSITTRHEDENAARLRAGWLIKIMEKDNQTITDWIVTNCQARYKGGLYTMDLQLERKA</sequence>
<dbReference type="RefSeq" id="WP_049741988.1">
    <property type="nucleotide sequence ID" value="NZ_BJON01000009.1"/>
</dbReference>
<dbReference type="Pfam" id="PF24032">
    <property type="entry name" value="YQBQ"/>
    <property type="match status" value="1"/>
</dbReference>
<dbReference type="OrthoDB" id="2530606at2"/>
<dbReference type="PATRIC" id="fig|54915.3.peg.5099"/>
<dbReference type="Proteomes" id="UP000319578">
    <property type="component" value="Unassembled WGS sequence"/>
</dbReference>
<reference evidence="3" key="2">
    <citation type="submission" date="2015-07" db="EMBL/GenBank/DDBJ databases">
        <title>MeaNS - Measles Nucleotide Surveillance Program.</title>
        <authorList>
            <person name="Tran T."/>
            <person name="Druce J."/>
        </authorList>
    </citation>
    <scope>NUCLEOTIDE SEQUENCE</scope>
    <source>
        <strain evidence="3">DSM 9887</strain>
    </source>
</reference>
<dbReference type="AlphaFoldDB" id="A0A0K9YMK5"/>